<gene>
    <name evidence="8" type="ORF">EDC28_106169</name>
</gene>
<evidence type="ECO:0000256" key="2">
    <source>
        <dbReference type="ARBA" id="ARBA00004665"/>
    </source>
</evidence>
<dbReference type="PROSITE" id="PS50887">
    <property type="entry name" value="GGDEF"/>
    <property type="match status" value="1"/>
</dbReference>
<dbReference type="NCBIfam" id="TIGR00254">
    <property type="entry name" value="GGDEF"/>
    <property type="match status" value="1"/>
</dbReference>
<dbReference type="AlphaFoldDB" id="A0A3N1PC05"/>
<dbReference type="PANTHER" id="PTHR45138:SF9">
    <property type="entry name" value="DIGUANYLATE CYCLASE DGCM-RELATED"/>
    <property type="match status" value="1"/>
</dbReference>
<name>A0A3N1PC05_9GAMM</name>
<evidence type="ECO:0000256" key="4">
    <source>
        <dbReference type="ARBA" id="ARBA00034247"/>
    </source>
</evidence>
<evidence type="ECO:0000313" key="9">
    <source>
        <dbReference type="Proteomes" id="UP000268033"/>
    </source>
</evidence>
<dbReference type="InterPro" id="IPR029787">
    <property type="entry name" value="Nucleotide_cyclase"/>
</dbReference>
<dbReference type="EC" id="2.7.7.65" evidence="3"/>
<keyword evidence="9" id="KW-1185">Reference proteome</keyword>
<feature type="transmembrane region" description="Helical" evidence="5">
    <location>
        <begin position="320"/>
        <end position="339"/>
    </location>
</feature>
<sequence>MRWVKALFALLLLASFGASALEQVRVQLRWKHQFQFAGYYVAKEYGYYRDAGLDVTLLENGPGLPGGISEVANNQVEFAVAGAGVIAAYAEGQPVVAVAAIFQHSPLVWLVLEKSGIKNLHDLAGKRLMSAFPQEQMVDLLAPFPMESIPLDTLNWVPSEFSVDALIKGHTDAYAAYKSNEPFVLRQKGIGYRLIEPRTYGVDFYGDVIITSRELAYRHPGLVEKFRDATLHGWRTALDNIDGTARLIQSKYAPQKSLEQLRFEGQQIRELVIPDMVAIGHMNQGRWERILDLNQQLGLIKDKADLSGFLFNPQANKSQWNWPATIFALAFMGALMVLYQFRRLNKRLRLEVARRHEIEQELRSQAYTDPLTGTGNRRALMEVGHRSFAMSVRDQEPLSLIMVDVDHFKRINDSYGHDIGDLVLCHLGEVLRHTIRSDDFVGRLGGEEFAILLPGSGVESAMAMARRLKNRLSVHSFTLNPHERIAISVSAGVVARGDEDSCFEQMLSRADCLLYQAKAAGRDQIQRESTLDETPLPPSNIALIKDRQKN</sequence>
<evidence type="ECO:0000256" key="6">
    <source>
        <dbReference type="SAM" id="SignalP"/>
    </source>
</evidence>
<feature type="domain" description="GGDEF" evidence="7">
    <location>
        <begin position="396"/>
        <end position="530"/>
    </location>
</feature>
<dbReference type="PANTHER" id="PTHR45138">
    <property type="entry name" value="REGULATORY COMPONENTS OF SENSORY TRANSDUCTION SYSTEM"/>
    <property type="match status" value="1"/>
</dbReference>
<dbReference type="EMBL" id="RJUL01000006">
    <property type="protein sequence ID" value="ROQ24921.1"/>
    <property type="molecule type" value="Genomic_DNA"/>
</dbReference>
<organism evidence="8 9">
    <name type="scientific">Gallaecimonas pentaromativorans</name>
    <dbReference type="NCBI Taxonomy" id="584787"/>
    <lineage>
        <taxon>Bacteria</taxon>
        <taxon>Pseudomonadati</taxon>
        <taxon>Pseudomonadota</taxon>
        <taxon>Gammaproteobacteria</taxon>
        <taxon>Enterobacterales</taxon>
        <taxon>Gallaecimonadaceae</taxon>
        <taxon>Gallaecimonas</taxon>
    </lineage>
</organism>
<feature type="signal peptide" evidence="6">
    <location>
        <begin position="1"/>
        <end position="20"/>
    </location>
</feature>
<proteinExistence type="predicted"/>
<dbReference type="Gene3D" id="3.30.70.270">
    <property type="match status" value="1"/>
</dbReference>
<accession>A0A3N1PC05</accession>
<keyword evidence="5" id="KW-0472">Membrane</keyword>
<comment type="catalytic activity">
    <reaction evidence="4">
        <text>2 GTP = 3',3'-c-di-GMP + 2 diphosphate</text>
        <dbReference type="Rhea" id="RHEA:24898"/>
        <dbReference type="ChEBI" id="CHEBI:33019"/>
        <dbReference type="ChEBI" id="CHEBI:37565"/>
        <dbReference type="ChEBI" id="CHEBI:58805"/>
        <dbReference type="EC" id="2.7.7.65"/>
    </reaction>
</comment>
<comment type="pathway">
    <text evidence="2">Purine metabolism; 3',5'-cyclic di-GMP biosynthesis.</text>
</comment>
<keyword evidence="5" id="KW-1133">Transmembrane helix</keyword>
<evidence type="ECO:0000256" key="5">
    <source>
        <dbReference type="SAM" id="Phobius"/>
    </source>
</evidence>
<protein>
    <recommendedName>
        <fullName evidence="3">diguanylate cyclase</fullName>
        <ecNumber evidence="3">2.7.7.65</ecNumber>
    </recommendedName>
</protein>
<evidence type="ECO:0000313" key="8">
    <source>
        <dbReference type="EMBL" id="ROQ24921.1"/>
    </source>
</evidence>
<evidence type="ECO:0000256" key="1">
    <source>
        <dbReference type="ARBA" id="ARBA00001946"/>
    </source>
</evidence>
<dbReference type="InterPro" id="IPR000160">
    <property type="entry name" value="GGDEF_dom"/>
</dbReference>
<keyword evidence="6" id="KW-0732">Signal</keyword>
<dbReference type="InterPro" id="IPR050469">
    <property type="entry name" value="Diguanylate_Cyclase"/>
</dbReference>
<evidence type="ECO:0000256" key="3">
    <source>
        <dbReference type="ARBA" id="ARBA00012528"/>
    </source>
</evidence>
<dbReference type="GO" id="GO:0005886">
    <property type="term" value="C:plasma membrane"/>
    <property type="evidence" value="ECO:0007669"/>
    <property type="project" value="TreeGrafter"/>
</dbReference>
<comment type="cofactor">
    <cofactor evidence="1">
        <name>Mg(2+)</name>
        <dbReference type="ChEBI" id="CHEBI:18420"/>
    </cofactor>
</comment>
<dbReference type="RefSeq" id="WP_123421819.1">
    <property type="nucleotide sequence ID" value="NZ_RJUL01000006.1"/>
</dbReference>
<dbReference type="STRING" id="584787.GCA_001247655_04035"/>
<dbReference type="GO" id="GO:1902201">
    <property type="term" value="P:negative regulation of bacterial-type flagellum-dependent cell motility"/>
    <property type="evidence" value="ECO:0007669"/>
    <property type="project" value="TreeGrafter"/>
</dbReference>
<dbReference type="SUPFAM" id="SSF55073">
    <property type="entry name" value="Nucleotide cyclase"/>
    <property type="match status" value="1"/>
</dbReference>
<dbReference type="GO" id="GO:0043709">
    <property type="term" value="P:cell adhesion involved in single-species biofilm formation"/>
    <property type="evidence" value="ECO:0007669"/>
    <property type="project" value="TreeGrafter"/>
</dbReference>
<dbReference type="Proteomes" id="UP000268033">
    <property type="component" value="Unassembled WGS sequence"/>
</dbReference>
<dbReference type="InterPro" id="IPR043128">
    <property type="entry name" value="Rev_trsase/Diguanyl_cyclase"/>
</dbReference>
<dbReference type="Pfam" id="PF00990">
    <property type="entry name" value="GGDEF"/>
    <property type="match status" value="1"/>
</dbReference>
<dbReference type="CDD" id="cd01949">
    <property type="entry name" value="GGDEF"/>
    <property type="match status" value="1"/>
</dbReference>
<keyword evidence="5" id="KW-0812">Transmembrane</keyword>
<reference evidence="8 9" key="1">
    <citation type="submission" date="2018-11" db="EMBL/GenBank/DDBJ databases">
        <title>Genomic Encyclopedia of Type Strains, Phase IV (KMG-IV): sequencing the most valuable type-strain genomes for metagenomic binning, comparative biology and taxonomic classification.</title>
        <authorList>
            <person name="Goeker M."/>
        </authorList>
    </citation>
    <scope>NUCLEOTIDE SEQUENCE [LARGE SCALE GENOMIC DNA]</scope>
    <source>
        <strain evidence="8 9">DSM 21945</strain>
    </source>
</reference>
<dbReference type="FunFam" id="3.30.70.270:FF:000001">
    <property type="entry name" value="Diguanylate cyclase domain protein"/>
    <property type="match status" value="1"/>
</dbReference>
<dbReference type="GO" id="GO:0052621">
    <property type="term" value="F:diguanylate cyclase activity"/>
    <property type="evidence" value="ECO:0007669"/>
    <property type="project" value="UniProtKB-EC"/>
</dbReference>
<dbReference type="InterPro" id="IPR015168">
    <property type="entry name" value="SsuA/THI5"/>
</dbReference>
<dbReference type="SUPFAM" id="SSF53850">
    <property type="entry name" value="Periplasmic binding protein-like II"/>
    <property type="match status" value="1"/>
</dbReference>
<evidence type="ECO:0000259" key="7">
    <source>
        <dbReference type="PROSITE" id="PS50887"/>
    </source>
</evidence>
<comment type="caution">
    <text evidence="8">The sequence shown here is derived from an EMBL/GenBank/DDBJ whole genome shotgun (WGS) entry which is preliminary data.</text>
</comment>
<feature type="chain" id="PRO_5018297525" description="diguanylate cyclase" evidence="6">
    <location>
        <begin position="21"/>
        <end position="550"/>
    </location>
</feature>
<dbReference type="SMART" id="SM00267">
    <property type="entry name" value="GGDEF"/>
    <property type="match status" value="1"/>
</dbReference>
<dbReference type="Pfam" id="PF09084">
    <property type="entry name" value="NMT1"/>
    <property type="match status" value="1"/>
</dbReference>
<dbReference type="Gene3D" id="3.40.190.10">
    <property type="entry name" value="Periplasmic binding protein-like II"/>
    <property type="match status" value="2"/>
</dbReference>